<sequence>MQSPVPVKHFTPEEMTPIFEVMRRYGEDERNKVNNKINQHLLITIVSDDEIDQAKNWGGSFPNQFNKEQRLRFLLNERDHGQKGFNPGRELHGEVKALYSDQIKTLMSDFKNNQKTKYKYPIVLVYSHYIPCAGVPKLGYSCSEELMNYAKGNITNFIMLVAYSTTFKNTDEKRSFDFMRKGGINAFMRMPNGSYAHTLKVNPPNSIDVITRTFQREAYVCISKCFTSYQKDRAAITTYFINYLTYQCISKSKATGLFTELSKNQLKECLKKELDKNVGDDSVQSSKKNKKSVQYTNSYFQLCFNRSIEVSRGLGRPRSNLDEPDWEPCQNRNWNKIYTPPGPRRNKDKLSKMVCENRVESKESLLEKNKKPRNKWDAGQCFTFFHDMTLKVYCKKI</sequence>
<dbReference type="OrthoDB" id="6159404at2759"/>
<dbReference type="EMBL" id="CAJPWZ010000141">
    <property type="protein sequence ID" value="CAG2186616.1"/>
    <property type="molecule type" value="Genomic_DNA"/>
</dbReference>
<proteinExistence type="predicted"/>
<gene>
    <name evidence="1" type="ORF">MEDL_2157</name>
</gene>
<evidence type="ECO:0000313" key="2">
    <source>
        <dbReference type="Proteomes" id="UP000683360"/>
    </source>
</evidence>
<dbReference type="Proteomes" id="UP000683360">
    <property type="component" value="Unassembled WGS sequence"/>
</dbReference>
<dbReference type="AlphaFoldDB" id="A0A8S3PYA1"/>
<evidence type="ECO:0000313" key="1">
    <source>
        <dbReference type="EMBL" id="CAG2186616.1"/>
    </source>
</evidence>
<accession>A0A8S3PYA1</accession>
<protein>
    <submittedName>
        <fullName evidence="1">Uncharacterized protein</fullName>
    </submittedName>
</protein>
<comment type="caution">
    <text evidence="1">The sequence shown here is derived from an EMBL/GenBank/DDBJ whole genome shotgun (WGS) entry which is preliminary data.</text>
</comment>
<reference evidence="1" key="1">
    <citation type="submission" date="2021-03" db="EMBL/GenBank/DDBJ databases">
        <authorList>
            <person name="Bekaert M."/>
        </authorList>
    </citation>
    <scope>NUCLEOTIDE SEQUENCE</scope>
</reference>
<organism evidence="1 2">
    <name type="scientific">Mytilus edulis</name>
    <name type="common">Blue mussel</name>
    <dbReference type="NCBI Taxonomy" id="6550"/>
    <lineage>
        <taxon>Eukaryota</taxon>
        <taxon>Metazoa</taxon>
        <taxon>Spiralia</taxon>
        <taxon>Lophotrochozoa</taxon>
        <taxon>Mollusca</taxon>
        <taxon>Bivalvia</taxon>
        <taxon>Autobranchia</taxon>
        <taxon>Pteriomorphia</taxon>
        <taxon>Mytilida</taxon>
        <taxon>Mytiloidea</taxon>
        <taxon>Mytilidae</taxon>
        <taxon>Mytilinae</taxon>
        <taxon>Mytilus</taxon>
    </lineage>
</organism>
<keyword evidence="2" id="KW-1185">Reference proteome</keyword>
<name>A0A8S3PYA1_MYTED</name>